<gene>
    <name evidence="2" type="ORF">DK427_01565</name>
</gene>
<dbReference type="OrthoDB" id="8020998at2"/>
<evidence type="ECO:0000259" key="1">
    <source>
        <dbReference type="Pfam" id="PF21834"/>
    </source>
</evidence>
<dbReference type="RefSeq" id="WP_109949727.1">
    <property type="nucleotide sequence ID" value="NZ_CP029551.1"/>
</dbReference>
<dbReference type="KEGG" id="meti:DK427_01565"/>
<reference evidence="2 3" key="1">
    <citation type="submission" date="2018-05" db="EMBL/GenBank/DDBJ databases">
        <title>Complete Genome Sequence of Methylobacterium sp. 17Sr1-43.</title>
        <authorList>
            <person name="Srinivasan S."/>
        </authorList>
    </citation>
    <scope>NUCLEOTIDE SEQUENCE [LARGE SCALE GENOMIC DNA]</scope>
    <source>
        <strain evidence="2 3">17Sr1-43</strain>
    </source>
</reference>
<organism evidence="2 3">
    <name type="scientific">Methylobacterium radiodurans</name>
    <dbReference type="NCBI Taxonomy" id="2202828"/>
    <lineage>
        <taxon>Bacteria</taxon>
        <taxon>Pseudomonadati</taxon>
        <taxon>Pseudomonadota</taxon>
        <taxon>Alphaproteobacteria</taxon>
        <taxon>Hyphomicrobiales</taxon>
        <taxon>Methylobacteriaceae</taxon>
        <taxon>Methylobacterium</taxon>
    </lineage>
</organism>
<evidence type="ECO:0000313" key="3">
    <source>
        <dbReference type="Proteomes" id="UP000246058"/>
    </source>
</evidence>
<dbReference type="Pfam" id="PF21834">
    <property type="entry name" value="DUF6894"/>
    <property type="match status" value="1"/>
</dbReference>
<sequence length="72" mass="7810">MAPRFYLDLIDGDETVPDEGGLETPDLDAATAHAQAVLREIRLAGRLTGALGPWEIVIRDARGRALRRIAVS</sequence>
<dbReference type="EMBL" id="CP029551">
    <property type="protein sequence ID" value="AWN34587.1"/>
    <property type="molecule type" value="Genomic_DNA"/>
</dbReference>
<dbReference type="AlphaFoldDB" id="A0A2U8VLZ7"/>
<feature type="domain" description="DUF6894" evidence="1">
    <location>
        <begin position="4"/>
        <end position="71"/>
    </location>
</feature>
<evidence type="ECO:0000313" key="2">
    <source>
        <dbReference type="EMBL" id="AWN34587.1"/>
    </source>
</evidence>
<accession>A0A2U8VLZ7</accession>
<protein>
    <recommendedName>
        <fullName evidence="1">DUF6894 domain-containing protein</fullName>
    </recommendedName>
</protein>
<dbReference type="InterPro" id="IPR054189">
    <property type="entry name" value="DUF6894"/>
</dbReference>
<keyword evidence="3" id="KW-1185">Reference proteome</keyword>
<dbReference type="Proteomes" id="UP000246058">
    <property type="component" value="Chromosome"/>
</dbReference>
<name>A0A2U8VLZ7_9HYPH</name>
<proteinExistence type="predicted"/>